<dbReference type="AlphaFoldDB" id="A0A183UTK7"/>
<organism evidence="3 4">
    <name type="scientific">Toxocara canis</name>
    <name type="common">Canine roundworm</name>
    <dbReference type="NCBI Taxonomy" id="6265"/>
    <lineage>
        <taxon>Eukaryota</taxon>
        <taxon>Metazoa</taxon>
        <taxon>Ecdysozoa</taxon>
        <taxon>Nematoda</taxon>
        <taxon>Chromadorea</taxon>
        <taxon>Rhabditida</taxon>
        <taxon>Spirurina</taxon>
        <taxon>Ascaridomorpha</taxon>
        <taxon>Ascaridoidea</taxon>
        <taxon>Toxocaridae</taxon>
        <taxon>Toxocara</taxon>
    </lineage>
</organism>
<evidence type="ECO:0000313" key="2">
    <source>
        <dbReference type="EMBL" id="VDM43148.1"/>
    </source>
</evidence>
<name>A0A183UTK7_TOXCA</name>
<reference evidence="4" key="1">
    <citation type="submission" date="2016-06" db="UniProtKB">
        <authorList>
            <consortium name="WormBaseParasite"/>
        </authorList>
    </citation>
    <scope>IDENTIFICATION</scope>
</reference>
<dbReference type="Proteomes" id="UP000050794">
    <property type="component" value="Unassembled WGS sequence"/>
</dbReference>
<sequence length="546" mass="61714">MKDPERSAESTVFSWIIDLKEFAYVGDEKLRLSDAKVQFVNLYNNTLHFYCNDGYDRSLHLSKGDVSVSYVKSTRLLVTDSYDGKLRSAEWIRDEKDDRTLQQYSIYSVKNVALYRAAATRWDICCKIRVLVTVVLSVGVSFTVPVAFASRELRAPLIFSFVGKGRTMAGVLYEQFLHDTSAILGLKKAVFRSFRGLHLEGSVYIKLTKADLTNNRNSLNIINELDARAGYPSDIKTLLHCHFADAVHCTEMPIGPQRNGDESSQHGFTFIPIWKAILYKVVEFPNARWNDIFHGITISCRWSIKMSVDVTYLAAGVFHIDLYNELEKWLENYTEAHYHNATPADVEDEPLDDAVLHGSQRIVDTGFVLASELTEHIQCADSTLKTVFHVLLTIAVTEVLAFFVVVAIKMLCIDKRVKRERVQAAALQTLVENERIKLAELKNQMLQPQVQINLQQENRRMELQMYRKIANPRTMEVVVDPGASFGHSPLGESTVVRCRHSGRGGVVVCVFINEIQTSTERMSSISGPSGKLAFQWMSENTALALI</sequence>
<evidence type="ECO:0000313" key="3">
    <source>
        <dbReference type="Proteomes" id="UP000050794"/>
    </source>
</evidence>
<evidence type="ECO:0000313" key="4">
    <source>
        <dbReference type="WBParaSite" id="TCNE_0001182701-mRNA-1"/>
    </source>
</evidence>
<evidence type="ECO:0000256" key="1">
    <source>
        <dbReference type="SAM" id="Phobius"/>
    </source>
</evidence>
<keyword evidence="1" id="KW-0812">Transmembrane</keyword>
<reference evidence="2 3" key="2">
    <citation type="submission" date="2018-11" db="EMBL/GenBank/DDBJ databases">
        <authorList>
            <consortium name="Pathogen Informatics"/>
        </authorList>
    </citation>
    <scope>NUCLEOTIDE SEQUENCE [LARGE SCALE GENOMIC DNA]</scope>
</reference>
<feature type="transmembrane region" description="Helical" evidence="1">
    <location>
        <begin position="387"/>
        <end position="411"/>
    </location>
</feature>
<protein>
    <submittedName>
        <fullName evidence="4">Protein kinase domain-containing protein</fullName>
    </submittedName>
</protein>
<keyword evidence="3" id="KW-1185">Reference proteome</keyword>
<dbReference type="EMBL" id="UYWY01021004">
    <property type="protein sequence ID" value="VDM43148.1"/>
    <property type="molecule type" value="Genomic_DNA"/>
</dbReference>
<accession>A0A183UTK7</accession>
<proteinExistence type="predicted"/>
<gene>
    <name evidence="2" type="ORF">TCNE_LOCUS11827</name>
</gene>
<dbReference type="WBParaSite" id="TCNE_0001182701-mRNA-1">
    <property type="protein sequence ID" value="TCNE_0001182701-mRNA-1"/>
    <property type="gene ID" value="TCNE_0001182701"/>
</dbReference>
<keyword evidence="1" id="KW-0472">Membrane</keyword>
<keyword evidence="1" id="KW-1133">Transmembrane helix</keyword>